<reference evidence="6 7" key="1">
    <citation type="journal article" date="2019" name="Int. J. Syst. Evol. Microbiol.">
        <title>The Global Catalogue of Microorganisms (GCM) 10K type strain sequencing project: providing services to taxonomists for standard genome sequencing and annotation.</title>
        <authorList>
            <consortium name="The Broad Institute Genomics Platform"/>
            <consortium name="The Broad Institute Genome Sequencing Center for Infectious Disease"/>
            <person name="Wu L."/>
            <person name="Ma J."/>
        </authorList>
    </citation>
    <scope>NUCLEOTIDE SEQUENCE [LARGE SCALE GENOMIC DNA]</scope>
    <source>
        <strain evidence="6 7">JCM 14718</strain>
    </source>
</reference>
<evidence type="ECO:0000259" key="5">
    <source>
        <dbReference type="Pfam" id="PF13354"/>
    </source>
</evidence>
<evidence type="ECO:0000313" key="6">
    <source>
        <dbReference type="EMBL" id="GAA1683984.1"/>
    </source>
</evidence>
<dbReference type="PROSITE" id="PS51318">
    <property type="entry name" value="TAT"/>
    <property type="match status" value="1"/>
</dbReference>
<gene>
    <name evidence="6" type="ORF">GCM10009765_36710</name>
</gene>
<proteinExistence type="predicted"/>
<dbReference type="SUPFAM" id="SSF56601">
    <property type="entry name" value="beta-lactamase/transpeptidase-like"/>
    <property type="match status" value="1"/>
</dbReference>
<dbReference type="Gene3D" id="3.40.710.10">
    <property type="entry name" value="DD-peptidase/beta-lactamase superfamily"/>
    <property type="match status" value="1"/>
</dbReference>
<dbReference type="RefSeq" id="WP_344311459.1">
    <property type="nucleotide sequence ID" value="NZ_BAAANY010000012.1"/>
</dbReference>
<feature type="chain" id="PRO_5047479055" description="Beta-lactamase" evidence="4">
    <location>
        <begin position="28"/>
        <end position="485"/>
    </location>
</feature>
<name>A0ABN2H982_9ACTN</name>
<keyword evidence="7" id="KW-1185">Reference proteome</keyword>
<feature type="signal peptide" evidence="4">
    <location>
        <begin position="1"/>
        <end position="27"/>
    </location>
</feature>
<dbReference type="InterPro" id="IPR006311">
    <property type="entry name" value="TAT_signal"/>
</dbReference>
<accession>A0ABN2H982</accession>
<evidence type="ECO:0000256" key="3">
    <source>
        <dbReference type="SAM" id="MobiDB-lite"/>
    </source>
</evidence>
<dbReference type="InterPro" id="IPR000871">
    <property type="entry name" value="Beta-lactam_class-A"/>
</dbReference>
<feature type="region of interest" description="Disordered" evidence="3">
    <location>
        <begin position="59"/>
        <end position="83"/>
    </location>
</feature>
<dbReference type="InterPro" id="IPR045155">
    <property type="entry name" value="Beta-lactam_cat"/>
</dbReference>
<comment type="caution">
    <text evidence="6">The sequence shown here is derived from an EMBL/GenBank/DDBJ whole genome shotgun (WGS) entry which is preliminary data.</text>
</comment>
<dbReference type="Pfam" id="PF13354">
    <property type="entry name" value="Beta-lactamase2"/>
    <property type="match status" value="1"/>
</dbReference>
<protein>
    <recommendedName>
        <fullName evidence="1">Beta-lactamase</fullName>
    </recommendedName>
    <alternativeName>
        <fullName evidence="2">Penicillinase</fullName>
    </alternativeName>
</protein>
<evidence type="ECO:0000256" key="4">
    <source>
        <dbReference type="SAM" id="SignalP"/>
    </source>
</evidence>
<evidence type="ECO:0000313" key="7">
    <source>
        <dbReference type="Proteomes" id="UP001500618"/>
    </source>
</evidence>
<evidence type="ECO:0000256" key="2">
    <source>
        <dbReference type="ARBA" id="ARBA00030171"/>
    </source>
</evidence>
<sequence>MTMSRRAFAVVAAGALLLGGATAPAQAAPSGGAGLDGWRSARLAVELQHAIAQQNFKNVLDTEPPGSAAASRLAAMSDQGYEPTPTQQRLQARTLKAAATTPQPIHQTPNVDATVIELAADGHALSAANVLQSPQYPNGRIVPLDANLSTDQVRWRFWDDTQWDANGGRGTDDVIAGENQHAPIDFMSPYPASVLKLMVGFGVMQLVDKGEIKLDDPYSYVRAGTTGSACGTNVTKPIRQFFDEMITVSKNESTCALIKLLWDHNAVSGLNQQFVDLGLPYLRLVGTNPQNGGTWGGSNMNSLDTAKLLMILNGAAGRLWTAPNGSPVTKALLTDSSRQFFLSELGQNALSQVLSTTVWCGRAYPAPGIPAKLADRWVNPTNGTVTADGRVYGQDVRPCNAAAQVTYAHKTGFVDTSGQDAGIVQNLPGKASRHFIVVVHTNLGTRYIDVNRPADPPGIYPVVYTEKFGLLGKAIDQLVTNHHNS</sequence>
<dbReference type="PANTHER" id="PTHR35333">
    <property type="entry name" value="BETA-LACTAMASE"/>
    <property type="match status" value="1"/>
</dbReference>
<dbReference type="EMBL" id="BAAANY010000012">
    <property type="protein sequence ID" value="GAA1683984.1"/>
    <property type="molecule type" value="Genomic_DNA"/>
</dbReference>
<feature type="domain" description="Beta-lactamase class A catalytic" evidence="5">
    <location>
        <begin position="190"/>
        <end position="309"/>
    </location>
</feature>
<dbReference type="InterPro" id="IPR012338">
    <property type="entry name" value="Beta-lactam/transpept-like"/>
</dbReference>
<evidence type="ECO:0000256" key="1">
    <source>
        <dbReference type="ARBA" id="ARBA00018879"/>
    </source>
</evidence>
<organism evidence="6 7">
    <name type="scientific">Fodinicola feengrottensis</name>
    <dbReference type="NCBI Taxonomy" id="435914"/>
    <lineage>
        <taxon>Bacteria</taxon>
        <taxon>Bacillati</taxon>
        <taxon>Actinomycetota</taxon>
        <taxon>Actinomycetes</taxon>
        <taxon>Mycobacteriales</taxon>
        <taxon>Fodinicola</taxon>
    </lineage>
</organism>
<keyword evidence="4" id="KW-0732">Signal</keyword>
<dbReference type="PANTHER" id="PTHR35333:SF4">
    <property type="entry name" value="SLR0121 PROTEIN"/>
    <property type="match status" value="1"/>
</dbReference>
<dbReference type="Proteomes" id="UP001500618">
    <property type="component" value="Unassembled WGS sequence"/>
</dbReference>